<keyword evidence="1" id="KW-0812">Transmembrane</keyword>
<evidence type="ECO:0000313" key="3">
    <source>
        <dbReference type="Proteomes" id="UP001610563"/>
    </source>
</evidence>
<evidence type="ECO:0008006" key="4">
    <source>
        <dbReference type="Google" id="ProtNLM"/>
    </source>
</evidence>
<name>A0ABR4FRN8_9EURO</name>
<protein>
    <recommendedName>
        <fullName evidence="4">Secreted protein</fullName>
    </recommendedName>
</protein>
<keyword evidence="3" id="KW-1185">Reference proteome</keyword>
<reference evidence="2 3" key="1">
    <citation type="submission" date="2024-07" db="EMBL/GenBank/DDBJ databases">
        <title>Section-level genome sequencing and comparative genomics of Aspergillus sections Usti and Cavernicolus.</title>
        <authorList>
            <consortium name="Lawrence Berkeley National Laboratory"/>
            <person name="Nybo J.L."/>
            <person name="Vesth T.C."/>
            <person name="Theobald S."/>
            <person name="Frisvad J.C."/>
            <person name="Larsen T.O."/>
            <person name="Kjaerboelling I."/>
            <person name="Rothschild-Mancinelli K."/>
            <person name="Lyhne E.K."/>
            <person name="Kogle M.E."/>
            <person name="Barry K."/>
            <person name="Clum A."/>
            <person name="Na H."/>
            <person name="Ledsgaard L."/>
            <person name="Lin J."/>
            <person name="Lipzen A."/>
            <person name="Kuo A."/>
            <person name="Riley R."/>
            <person name="Mondo S."/>
            <person name="Labutti K."/>
            <person name="Haridas S."/>
            <person name="Pangalinan J."/>
            <person name="Salamov A.A."/>
            <person name="Simmons B.A."/>
            <person name="Magnuson J.K."/>
            <person name="Chen J."/>
            <person name="Drula E."/>
            <person name="Henrissat B."/>
            <person name="Wiebenga A."/>
            <person name="Lubbers R.J."/>
            <person name="Gomes A.C."/>
            <person name="Makela M.R."/>
            <person name="Stajich J."/>
            <person name="Grigoriev I.V."/>
            <person name="Mortensen U.H."/>
            <person name="De Vries R.P."/>
            <person name="Baker S.E."/>
            <person name="Andersen M.R."/>
        </authorList>
    </citation>
    <scope>NUCLEOTIDE SEQUENCE [LARGE SCALE GENOMIC DNA]</scope>
    <source>
        <strain evidence="2 3">CBS 209.92</strain>
    </source>
</reference>
<keyword evidence="1" id="KW-0472">Membrane</keyword>
<comment type="caution">
    <text evidence="2">The sequence shown here is derived from an EMBL/GenBank/DDBJ whole genome shotgun (WGS) entry which is preliminary data.</text>
</comment>
<keyword evidence="1" id="KW-1133">Transmembrane helix</keyword>
<organism evidence="2 3">
    <name type="scientific">Aspergillus keveii</name>
    <dbReference type="NCBI Taxonomy" id="714993"/>
    <lineage>
        <taxon>Eukaryota</taxon>
        <taxon>Fungi</taxon>
        <taxon>Dikarya</taxon>
        <taxon>Ascomycota</taxon>
        <taxon>Pezizomycotina</taxon>
        <taxon>Eurotiomycetes</taxon>
        <taxon>Eurotiomycetidae</taxon>
        <taxon>Eurotiales</taxon>
        <taxon>Aspergillaceae</taxon>
        <taxon>Aspergillus</taxon>
        <taxon>Aspergillus subgen. Nidulantes</taxon>
    </lineage>
</organism>
<sequence>MPSIPIAVFGMVVSVVSGFIFRLAFAPVVFQLTQKLMAIRTCAAISFPVSNRQKVERIRILGTRRPSCIDAVVMRVLILRHHVMHYVKPA</sequence>
<gene>
    <name evidence="2" type="ORF">BJX66DRAFT_314026</name>
</gene>
<dbReference type="EMBL" id="JBFTWV010000131">
    <property type="protein sequence ID" value="KAL2785905.1"/>
    <property type="molecule type" value="Genomic_DNA"/>
</dbReference>
<evidence type="ECO:0000313" key="2">
    <source>
        <dbReference type="EMBL" id="KAL2785905.1"/>
    </source>
</evidence>
<proteinExistence type="predicted"/>
<evidence type="ECO:0000256" key="1">
    <source>
        <dbReference type="SAM" id="Phobius"/>
    </source>
</evidence>
<dbReference type="Proteomes" id="UP001610563">
    <property type="component" value="Unassembled WGS sequence"/>
</dbReference>
<accession>A0ABR4FRN8</accession>
<feature type="transmembrane region" description="Helical" evidence="1">
    <location>
        <begin position="6"/>
        <end position="30"/>
    </location>
</feature>